<organism evidence="1 2">
    <name type="scientific">Larkinella knui</name>
    <dbReference type="NCBI Taxonomy" id="2025310"/>
    <lineage>
        <taxon>Bacteria</taxon>
        <taxon>Pseudomonadati</taxon>
        <taxon>Bacteroidota</taxon>
        <taxon>Cytophagia</taxon>
        <taxon>Cytophagales</taxon>
        <taxon>Spirosomataceae</taxon>
        <taxon>Larkinella</taxon>
    </lineage>
</organism>
<sequence>MTTSNQFEGGIAFARAAFAQLDCRGTKWKTRNVPAYIREHLWMSHYLTEKSGEQLLYVIRPPDELNPKVHFVRWPPLEPA</sequence>
<proteinExistence type="predicted"/>
<accession>A0A3P1CHV4</accession>
<keyword evidence="2" id="KW-1185">Reference proteome</keyword>
<dbReference type="AlphaFoldDB" id="A0A3P1CHV4"/>
<evidence type="ECO:0000313" key="2">
    <source>
        <dbReference type="Proteomes" id="UP000274271"/>
    </source>
</evidence>
<name>A0A3P1CHV4_9BACT</name>
<reference evidence="1 2" key="1">
    <citation type="submission" date="2018-11" db="EMBL/GenBank/DDBJ databases">
        <authorList>
            <person name="Zhou Z."/>
            <person name="Wang G."/>
        </authorList>
    </citation>
    <scope>NUCLEOTIDE SEQUENCE [LARGE SCALE GENOMIC DNA]</scope>
    <source>
        <strain evidence="1 2">KCTC42998</strain>
    </source>
</reference>
<protein>
    <submittedName>
        <fullName evidence="1">Uncharacterized protein</fullName>
    </submittedName>
</protein>
<dbReference type="EMBL" id="RQJP01000004">
    <property type="protein sequence ID" value="RRB12464.1"/>
    <property type="molecule type" value="Genomic_DNA"/>
</dbReference>
<dbReference type="Proteomes" id="UP000274271">
    <property type="component" value="Unassembled WGS sequence"/>
</dbReference>
<dbReference type="RefSeq" id="WP_124908417.1">
    <property type="nucleotide sequence ID" value="NZ_RQJP01000004.1"/>
</dbReference>
<evidence type="ECO:0000313" key="1">
    <source>
        <dbReference type="EMBL" id="RRB12464.1"/>
    </source>
</evidence>
<comment type="caution">
    <text evidence="1">The sequence shown here is derived from an EMBL/GenBank/DDBJ whole genome shotgun (WGS) entry which is preliminary data.</text>
</comment>
<gene>
    <name evidence="1" type="ORF">EHT87_19895</name>
</gene>
<dbReference type="OrthoDB" id="965540at2"/>